<dbReference type="EMBL" id="SNRW01031877">
    <property type="protein sequence ID" value="KAA6357129.1"/>
    <property type="molecule type" value="Genomic_DNA"/>
</dbReference>
<gene>
    <name evidence="1" type="ORF">EZS28_047344</name>
</gene>
<organism evidence="1 2">
    <name type="scientific">Streblomastix strix</name>
    <dbReference type="NCBI Taxonomy" id="222440"/>
    <lineage>
        <taxon>Eukaryota</taxon>
        <taxon>Metamonada</taxon>
        <taxon>Preaxostyla</taxon>
        <taxon>Oxymonadida</taxon>
        <taxon>Streblomastigidae</taxon>
        <taxon>Streblomastix</taxon>
    </lineage>
</organism>
<accession>A0A5J4TGA5</accession>
<comment type="caution">
    <text evidence="1">The sequence shown here is derived from an EMBL/GenBank/DDBJ whole genome shotgun (WGS) entry which is preliminary data.</text>
</comment>
<dbReference type="AlphaFoldDB" id="A0A5J4TGA5"/>
<sequence length="126" mass="13803">MSTYSYSFVKFVKSTNQLTLKVKVFPLALIYNPLVVSLESDAVVISKPNGLLTQLLGGVNIYHQLAIAPLLVDLLHPKKIEEPPIFSTILAFLKPSSQLLAVGFICALPYVLGNSQFIPLYLVGND</sequence>
<name>A0A5J4TGA5_9EUKA</name>
<feature type="non-terminal residue" evidence="1">
    <location>
        <position position="126"/>
    </location>
</feature>
<evidence type="ECO:0000313" key="1">
    <source>
        <dbReference type="EMBL" id="KAA6357129.1"/>
    </source>
</evidence>
<protein>
    <submittedName>
        <fullName evidence="1">Uncharacterized protein</fullName>
    </submittedName>
</protein>
<proteinExistence type="predicted"/>
<reference evidence="1 2" key="1">
    <citation type="submission" date="2019-03" db="EMBL/GenBank/DDBJ databases">
        <title>Single cell metagenomics reveals metabolic interactions within the superorganism composed of flagellate Streblomastix strix and complex community of Bacteroidetes bacteria on its surface.</title>
        <authorList>
            <person name="Treitli S.C."/>
            <person name="Kolisko M."/>
            <person name="Husnik F."/>
            <person name="Keeling P."/>
            <person name="Hampl V."/>
        </authorList>
    </citation>
    <scope>NUCLEOTIDE SEQUENCE [LARGE SCALE GENOMIC DNA]</scope>
    <source>
        <strain evidence="1">ST1C</strain>
    </source>
</reference>
<dbReference type="Proteomes" id="UP000324800">
    <property type="component" value="Unassembled WGS sequence"/>
</dbReference>
<evidence type="ECO:0000313" key="2">
    <source>
        <dbReference type="Proteomes" id="UP000324800"/>
    </source>
</evidence>